<feature type="domain" description="Fido" evidence="1">
    <location>
        <begin position="113"/>
        <end position="270"/>
    </location>
</feature>
<dbReference type="SUPFAM" id="SSF140931">
    <property type="entry name" value="Fic-like"/>
    <property type="match status" value="1"/>
</dbReference>
<dbReference type="Proteomes" id="UP001501556">
    <property type="component" value="Unassembled WGS sequence"/>
</dbReference>
<comment type="caution">
    <text evidence="2">The sequence shown here is derived from an EMBL/GenBank/DDBJ whole genome shotgun (WGS) entry which is preliminary data.</text>
</comment>
<dbReference type="InterPro" id="IPR040198">
    <property type="entry name" value="Fido_containing"/>
</dbReference>
<dbReference type="InterPro" id="IPR025230">
    <property type="entry name" value="DUF4172"/>
</dbReference>
<evidence type="ECO:0000259" key="1">
    <source>
        <dbReference type="PROSITE" id="PS51459"/>
    </source>
</evidence>
<sequence>MYIYQRPEWPHFTWQPARLEPLLGAVRHQQGRVLGQMQARGFAVQAEATLQTLTLDVLKSSEIEGEHLPADQVRSSLARRLGLDVAGLVPAERRVEGVVEMLLDATQQFQQALTAERLFGWQAALFPAGRSGLQRIRVGAWRTGSKGPMQVVSGAMGREKVHFEAPEAAVVAAEMRQFLLWFNEARSLDAVLKAAVAHLWFVTIHPFEDGNGRLARAITDLQLARADGTAQRFYSMSAQIRLERSDYYAQLEAAQKGGLDITAWLEWFLGCLGRALAATEQTLTKVLDKARFWEQHAPKQFNARQQKLLNLLLNGFEGKLTSSKWATIAKCSQDTAGRDIQALMAQQILVKESAGGRSTSYRLREESDSQRSA</sequence>
<dbReference type="PROSITE" id="PS51459">
    <property type="entry name" value="FIDO"/>
    <property type="match status" value="1"/>
</dbReference>
<evidence type="ECO:0000313" key="2">
    <source>
        <dbReference type="EMBL" id="GAA3965591.1"/>
    </source>
</evidence>
<dbReference type="RefSeq" id="WP_345121665.1">
    <property type="nucleotide sequence ID" value="NZ_BAABDI010000004.1"/>
</dbReference>
<name>A0ABP7PHP1_9BACT</name>
<reference evidence="3" key="1">
    <citation type="journal article" date="2019" name="Int. J. Syst. Evol. Microbiol.">
        <title>The Global Catalogue of Microorganisms (GCM) 10K type strain sequencing project: providing services to taxonomists for standard genome sequencing and annotation.</title>
        <authorList>
            <consortium name="The Broad Institute Genomics Platform"/>
            <consortium name="The Broad Institute Genome Sequencing Center for Infectious Disease"/>
            <person name="Wu L."/>
            <person name="Ma J."/>
        </authorList>
    </citation>
    <scope>NUCLEOTIDE SEQUENCE [LARGE SCALE GENOMIC DNA]</scope>
    <source>
        <strain evidence="3">JCM 17217</strain>
    </source>
</reference>
<organism evidence="2 3">
    <name type="scientific">Hymenobacter antarcticus</name>
    <dbReference type="NCBI Taxonomy" id="486270"/>
    <lineage>
        <taxon>Bacteria</taxon>
        <taxon>Pseudomonadati</taxon>
        <taxon>Bacteroidota</taxon>
        <taxon>Cytophagia</taxon>
        <taxon>Cytophagales</taxon>
        <taxon>Hymenobacteraceae</taxon>
        <taxon>Hymenobacter</taxon>
    </lineage>
</organism>
<gene>
    <name evidence="2" type="ORF">GCM10022407_10000</name>
</gene>
<protein>
    <submittedName>
        <fullName evidence="2">Fic family protein</fullName>
    </submittedName>
</protein>
<dbReference type="InterPro" id="IPR003812">
    <property type="entry name" value="Fido"/>
</dbReference>
<keyword evidence="3" id="KW-1185">Reference proteome</keyword>
<dbReference type="EMBL" id="BAABDI010000004">
    <property type="protein sequence ID" value="GAA3965591.1"/>
    <property type="molecule type" value="Genomic_DNA"/>
</dbReference>
<dbReference type="PANTHER" id="PTHR13504">
    <property type="entry name" value="FIDO DOMAIN-CONTAINING PROTEIN DDB_G0283145"/>
    <property type="match status" value="1"/>
</dbReference>
<dbReference type="InterPro" id="IPR036597">
    <property type="entry name" value="Fido-like_dom_sf"/>
</dbReference>
<evidence type="ECO:0000313" key="3">
    <source>
        <dbReference type="Proteomes" id="UP001501556"/>
    </source>
</evidence>
<proteinExistence type="predicted"/>
<dbReference type="Gene3D" id="1.10.3290.10">
    <property type="entry name" value="Fido-like domain"/>
    <property type="match status" value="1"/>
</dbReference>
<dbReference type="PANTHER" id="PTHR13504:SF33">
    <property type="entry name" value="FIC FAMILY PROTEIN"/>
    <property type="match status" value="1"/>
</dbReference>
<accession>A0ABP7PHP1</accession>
<dbReference type="Pfam" id="PF02661">
    <property type="entry name" value="Fic"/>
    <property type="match status" value="1"/>
</dbReference>
<dbReference type="Pfam" id="PF13776">
    <property type="entry name" value="DUF4172"/>
    <property type="match status" value="1"/>
</dbReference>